<feature type="domain" description="MROH2B-like N-terminal HEAT-repeats" evidence="2">
    <location>
        <begin position="35"/>
        <end position="153"/>
    </location>
</feature>
<dbReference type="EMBL" id="KB320776">
    <property type="protein sequence ID" value="ELW63444.1"/>
    <property type="molecule type" value="Genomic_DNA"/>
</dbReference>
<evidence type="ECO:0000259" key="2">
    <source>
        <dbReference type="Pfam" id="PF23221"/>
    </source>
</evidence>
<dbReference type="InParanoid" id="L9KLT3"/>
<reference evidence="4" key="1">
    <citation type="submission" date="2012-07" db="EMBL/GenBank/DDBJ databases">
        <title>Genome of the Chinese tree shrew, a rising model animal genetically related to primates.</title>
        <authorList>
            <person name="Zhang G."/>
            <person name="Fan Y."/>
            <person name="Yao Y."/>
            <person name="Huang Z."/>
        </authorList>
    </citation>
    <scope>NUCLEOTIDE SEQUENCE [LARGE SCALE GENOMIC DNA]</scope>
</reference>
<dbReference type="InterPro" id="IPR056282">
    <property type="entry name" value="MROH2B-like_N_HEAT"/>
</dbReference>
<dbReference type="STRING" id="246437.L9KLT3"/>
<organism evidence="3 4">
    <name type="scientific">Tupaia chinensis</name>
    <name type="common">Chinese tree shrew</name>
    <name type="synonym">Tupaia belangeri chinensis</name>
    <dbReference type="NCBI Taxonomy" id="246437"/>
    <lineage>
        <taxon>Eukaryota</taxon>
        <taxon>Metazoa</taxon>
        <taxon>Chordata</taxon>
        <taxon>Craniata</taxon>
        <taxon>Vertebrata</taxon>
        <taxon>Euteleostomi</taxon>
        <taxon>Mammalia</taxon>
        <taxon>Eutheria</taxon>
        <taxon>Euarchontoglires</taxon>
        <taxon>Scandentia</taxon>
        <taxon>Tupaiidae</taxon>
        <taxon>Tupaia</taxon>
    </lineage>
</organism>
<dbReference type="Pfam" id="PF23221">
    <property type="entry name" value="HEAT_MROH2B_1st"/>
    <property type="match status" value="1"/>
</dbReference>
<accession>L9KLT3</accession>
<feature type="region of interest" description="Disordered" evidence="1">
    <location>
        <begin position="228"/>
        <end position="252"/>
    </location>
</feature>
<sequence>MFMEEAYNAAICFKMFRDMSDSDPLHLKYIIKKIKNMARRSPNLVLETIHDYFTDNPEISNRHKFRLFRALESVIEATDFLEEIWKETFMQLALENMTKSTELEDGYQDAASDVLVAICRHSWRTVAQYLETELLTGVFPHRSLLYVMGVLTSDDGVLTQEDRAGWEEQVTQVPGAEQVSSTARPREEVGQVGRVSGGHVRVSAWMAVNSVPFLNTDVWSKELLRALTKPSQTHQEQSPEKVGPTPRHSLSP</sequence>
<keyword evidence="4" id="KW-1185">Reference proteome</keyword>
<gene>
    <name evidence="3" type="ORF">TREES_T100016072</name>
</gene>
<dbReference type="Proteomes" id="UP000011518">
    <property type="component" value="Unassembled WGS sequence"/>
</dbReference>
<protein>
    <submittedName>
        <fullName evidence="3">HEAT repeat-containing protein 7A</fullName>
    </submittedName>
</protein>
<name>L9KLT3_TUPCH</name>
<evidence type="ECO:0000313" key="3">
    <source>
        <dbReference type="EMBL" id="ELW63444.1"/>
    </source>
</evidence>
<evidence type="ECO:0000313" key="4">
    <source>
        <dbReference type="Proteomes" id="UP000011518"/>
    </source>
</evidence>
<proteinExistence type="predicted"/>
<reference evidence="4" key="2">
    <citation type="journal article" date="2013" name="Nat. Commun.">
        <title>Genome of the Chinese tree shrew.</title>
        <authorList>
            <person name="Fan Y."/>
            <person name="Huang Z.Y."/>
            <person name="Cao C.C."/>
            <person name="Chen C.S."/>
            <person name="Chen Y.X."/>
            <person name="Fan D.D."/>
            <person name="He J."/>
            <person name="Hou H.L."/>
            <person name="Hu L."/>
            <person name="Hu X.T."/>
            <person name="Jiang X.T."/>
            <person name="Lai R."/>
            <person name="Lang Y.S."/>
            <person name="Liang B."/>
            <person name="Liao S.G."/>
            <person name="Mu D."/>
            <person name="Ma Y.Y."/>
            <person name="Niu Y.Y."/>
            <person name="Sun X.Q."/>
            <person name="Xia J.Q."/>
            <person name="Xiao J."/>
            <person name="Xiong Z.Q."/>
            <person name="Xu L."/>
            <person name="Yang L."/>
            <person name="Zhang Y."/>
            <person name="Zhao W."/>
            <person name="Zhao X.D."/>
            <person name="Zheng Y.T."/>
            <person name="Zhou J.M."/>
            <person name="Zhu Y.B."/>
            <person name="Zhang G.J."/>
            <person name="Wang J."/>
            <person name="Yao Y.G."/>
        </authorList>
    </citation>
    <scope>NUCLEOTIDE SEQUENCE [LARGE SCALE GENOMIC DNA]</scope>
</reference>
<dbReference type="AlphaFoldDB" id="L9KLT3"/>
<evidence type="ECO:0000256" key="1">
    <source>
        <dbReference type="SAM" id="MobiDB-lite"/>
    </source>
</evidence>